<dbReference type="InterPro" id="IPR023586">
    <property type="entry name" value="Ile-tRNA-ligase_type2"/>
</dbReference>
<keyword evidence="2" id="KW-0436">Ligase</keyword>
<evidence type="ECO:0000256" key="2">
    <source>
        <dbReference type="ARBA" id="ARBA00022598"/>
    </source>
</evidence>
<keyword evidence="3" id="KW-0547">Nucleotide-binding</keyword>
<keyword evidence="4" id="KW-0067">ATP-binding</keyword>
<dbReference type="GO" id="GO:0005737">
    <property type="term" value="C:cytoplasm"/>
    <property type="evidence" value="ECO:0007669"/>
    <property type="project" value="UniProtKB-UniRule"/>
</dbReference>
<dbReference type="InterPro" id="IPR009080">
    <property type="entry name" value="tRNAsynth_Ia_anticodon-bd"/>
</dbReference>
<dbReference type="PANTHER" id="PTHR42780">
    <property type="entry name" value="SOLEUCYL-TRNA SYNTHETASE"/>
    <property type="match status" value="1"/>
</dbReference>
<dbReference type="PANTHER" id="PTHR42780:SF1">
    <property type="entry name" value="ISOLEUCINE--TRNA LIGASE, CYTOPLASMIC"/>
    <property type="match status" value="1"/>
</dbReference>
<dbReference type="PRINTS" id="PR00984">
    <property type="entry name" value="TRNASYNTHILE"/>
</dbReference>
<evidence type="ECO:0000259" key="9">
    <source>
        <dbReference type="Pfam" id="PF00133"/>
    </source>
</evidence>
<dbReference type="Gene3D" id="1.10.730.10">
    <property type="entry name" value="Isoleucyl-tRNA Synthetase, Domain 1"/>
    <property type="match status" value="1"/>
</dbReference>
<dbReference type="Pfam" id="PF19302">
    <property type="entry name" value="DUF5915"/>
    <property type="match status" value="1"/>
</dbReference>
<evidence type="ECO:0000256" key="8">
    <source>
        <dbReference type="NCBIfam" id="TIGR00392"/>
    </source>
</evidence>
<dbReference type="SUPFAM" id="SSF50677">
    <property type="entry name" value="ValRS/IleRS/LeuRS editing domain"/>
    <property type="match status" value="1"/>
</dbReference>
<dbReference type="InterPro" id="IPR014729">
    <property type="entry name" value="Rossmann-like_a/b/a_fold"/>
</dbReference>
<feature type="domain" description="Aminoacyl-tRNA synthetase class Ia" evidence="9">
    <location>
        <begin position="14"/>
        <end position="628"/>
    </location>
</feature>
<evidence type="ECO:0000256" key="6">
    <source>
        <dbReference type="ARBA" id="ARBA00023146"/>
    </source>
</evidence>
<dbReference type="GO" id="GO:0002161">
    <property type="term" value="F:aminoacyl-tRNA deacylase activity"/>
    <property type="evidence" value="ECO:0007669"/>
    <property type="project" value="InterPro"/>
</dbReference>
<evidence type="ECO:0000313" key="11">
    <source>
        <dbReference type="EMBL" id="EEZ92476.1"/>
    </source>
</evidence>
<dbReference type="SUPFAM" id="SSF47323">
    <property type="entry name" value="Anticodon-binding domain of a subclass of class I aminoacyl-tRNA synthetases"/>
    <property type="match status" value="1"/>
</dbReference>
<dbReference type="GO" id="GO:0005524">
    <property type="term" value="F:ATP binding"/>
    <property type="evidence" value="ECO:0007669"/>
    <property type="project" value="UniProtKB-KW"/>
</dbReference>
<evidence type="ECO:0000256" key="3">
    <source>
        <dbReference type="ARBA" id="ARBA00022741"/>
    </source>
</evidence>
<sequence length="1024" mass="117953">MAEFYNASENEKKINEDWKKKKLWEKAIKKNSGKEKFYFLDGPPFVTNEVHEGTMYTIFIKDSIIRYKLLKGFDVRAQPGWDTQGLPIEVVVEKKLGIKNKKEVKEFGEEKFVDACKDLVESYIKLNTDIILNYGVLWYYNEPYRTYKDKYIESVWYGIKKAYEKDLLYTGLKSTWFCVRCGTPMSNYEIRDKYYDKEDKSIYVLFELQDGRFLLVWTTTPWTIPSNAAIAVNSTFKYIEVETEGKTVIIAKDREPVLKELNKEYKILREIDGKDLVGLRYKHPFSDIPQIEKNADKIAMVIDGKEMSSEEGTPFVEINEGTGLVHSAPGHGESDYKIGMANSLPILSPVDENGKFTQESGWLSGEDVLNVNDKIIDYLKNKGILFAEKKIIHKYPHCWRCKTPLITRASQQWFLNIAKIKNELIDISKGINWVPPISHSMFASWLANAQDWVISRQRYWNTPMPIWKCSSCSEMLVISSKKELLDKAGIKEINDLHKSSLDKITIKCDKCGGEMKRVPDVMDVWIDSGSASFACIDYPANKEGFEKYFPADFISEGNDQVRGWFYSLLVIGYIATGQLPYKNVSMHKFIVGEDGNKLSKSEGNYKPISELIKEGYSRDALRITLLKHNLEDVAVFTLNELKDDTKTINLFYNLGNLYVSAKETLKNEKGQEINLRTEDKWIMSRWNRTKKLIQTDLDNFRTDLSLNKLTDFLVNDLSRTYIKLAKGRMFDDSDYTAFKTFEHILKELSIASSIFLPFISEKVFKMINRVGSTVTSEFPAVNDALIDDEIESRMERTMEILQGILSAREKLKLNLRRPLKKVTIPTVHSGLILEDVITRLGNILHVAYELDPNDFDPTIDFSKLKQRMQQNDITIATSKFLELTKETVIRNLREGLKLSSDGKDYSILSTEIDLKPKSKEEVQFVVSKDIVVIDSGINDEVKVLWIKREIIRAVQNIRKELKMNRTDSIKLYITIDNSPDNSIKSAIIKEILNKTGSEEGKTEKLLKMQDLNISSNNIVIEVYK</sequence>
<dbReference type="InterPro" id="IPR002300">
    <property type="entry name" value="aa-tRNA-synth_Ia"/>
</dbReference>
<feature type="domain" description="Methionyl/Valyl/Leucyl/Isoleucyl-tRNA synthetase anticodon-binding" evidence="10">
    <location>
        <begin position="679"/>
        <end position="821"/>
    </location>
</feature>
<dbReference type="InterPro" id="IPR002301">
    <property type="entry name" value="Ile-tRNA-ligase"/>
</dbReference>
<evidence type="ECO:0000256" key="1">
    <source>
        <dbReference type="ARBA" id="ARBA00013165"/>
    </source>
</evidence>
<dbReference type="NCBIfam" id="TIGR00392">
    <property type="entry name" value="ileS"/>
    <property type="match status" value="1"/>
</dbReference>
<evidence type="ECO:0000256" key="4">
    <source>
        <dbReference type="ARBA" id="ARBA00022840"/>
    </source>
</evidence>
<keyword evidence="6 11" id="KW-0030">Aminoacyl-tRNA synthetase</keyword>
<dbReference type="Gene3D" id="3.40.50.620">
    <property type="entry name" value="HUPs"/>
    <property type="match status" value="2"/>
</dbReference>
<dbReference type="Pfam" id="PF00133">
    <property type="entry name" value="tRNA-synt_1"/>
    <property type="match status" value="1"/>
</dbReference>
<evidence type="ECO:0000256" key="7">
    <source>
        <dbReference type="ARBA" id="ARBA00048359"/>
    </source>
</evidence>
<dbReference type="EMBL" id="GG730077">
    <property type="protein sequence ID" value="EEZ92476.1"/>
    <property type="molecule type" value="Genomic_DNA"/>
</dbReference>
<comment type="catalytic activity">
    <reaction evidence="7">
        <text>tRNA(Ile) + L-isoleucine + ATP = L-isoleucyl-tRNA(Ile) + AMP + diphosphate</text>
        <dbReference type="Rhea" id="RHEA:11060"/>
        <dbReference type="Rhea" id="RHEA-COMP:9666"/>
        <dbReference type="Rhea" id="RHEA-COMP:9695"/>
        <dbReference type="ChEBI" id="CHEBI:30616"/>
        <dbReference type="ChEBI" id="CHEBI:33019"/>
        <dbReference type="ChEBI" id="CHEBI:58045"/>
        <dbReference type="ChEBI" id="CHEBI:78442"/>
        <dbReference type="ChEBI" id="CHEBI:78528"/>
        <dbReference type="ChEBI" id="CHEBI:456215"/>
        <dbReference type="EC" id="6.1.1.5"/>
    </reaction>
</comment>
<dbReference type="EC" id="6.1.1.5" evidence="1 8"/>
<protein>
    <recommendedName>
        <fullName evidence="1 8">Isoleucine--tRNA ligase</fullName>
        <ecNumber evidence="1 8">6.1.1.5</ecNumber>
    </recommendedName>
</protein>
<dbReference type="AlphaFoldDB" id="D2EGQ6"/>
<name>D2EGQ6_PARA4</name>
<dbReference type="SUPFAM" id="SSF52374">
    <property type="entry name" value="Nucleotidylyl transferase"/>
    <property type="match status" value="1"/>
</dbReference>
<evidence type="ECO:0000259" key="10">
    <source>
        <dbReference type="Pfam" id="PF08264"/>
    </source>
</evidence>
<evidence type="ECO:0000256" key="5">
    <source>
        <dbReference type="ARBA" id="ARBA00022917"/>
    </source>
</evidence>
<proteinExistence type="predicted"/>
<dbReference type="Proteomes" id="UP000009375">
    <property type="component" value="Unassembled WGS sequence"/>
</dbReference>
<reference evidence="11 12" key="1">
    <citation type="journal article" date="2010" name="Proc. Natl. Acad. Sci. U.S.A.">
        <title>Enigmatic, ultrasmall, uncultivated Archaea.</title>
        <authorList>
            <person name="Baker B.J."/>
            <person name="Comolli L.R."/>
            <person name="Dick G.J."/>
            <person name="Hauser L.J."/>
            <person name="Hyatt D."/>
            <person name="Dill B.D."/>
            <person name="Land M.L."/>
            <person name="Verberkmoes N.C."/>
            <person name="Hettich R.L."/>
            <person name="Banfield J.F."/>
        </authorList>
    </citation>
    <scope>NUCLEOTIDE SEQUENCE [LARGE SCALE GENOMIC DNA]</scope>
</reference>
<dbReference type="GO" id="GO:0004822">
    <property type="term" value="F:isoleucine-tRNA ligase activity"/>
    <property type="evidence" value="ECO:0007669"/>
    <property type="project" value="UniProtKB-UniRule"/>
</dbReference>
<gene>
    <name evidence="11" type="ORF">BJBARM4_0955</name>
</gene>
<dbReference type="GO" id="GO:0006428">
    <property type="term" value="P:isoleucyl-tRNA aminoacylation"/>
    <property type="evidence" value="ECO:0007669"/>
    <property type="project" value="UniProtKB-UniRule"/>
</dbReference>
<organism evidence="11 12">
    <name type="scientific">Candidatus Parvarchaeum acidiphilum ARMAN-4</name>
    <dbReference type="NCBI Taxonomy" id="662760"/>
    <lineage>
        <taxon>Archaea</taxon>
        <taxon>Candidatus Parvarchaeota</taxon>
        <taxon>Candidatus Parvarchaeum</taxon>
    </lineage>
</organism>
<evidence type="ECO:0000313" key="12">
    <source>
        <dbReference type="Proteomes" id="UP000009375"/>
    </source>
</evidence>
<dbReference type="Pfam" id="PF08264">
    <property type="entry name" value="Anticodon_1"/>
    <property type="match status" value="1"/>
</dbReference>
<accession>D2EGQ6</accession>
<dbReference type="InterPro" id="IPR009008">
    <property type="entry name" value="Val/Leu/Ile-tRNA-synth_edit"/>
</dbReference>
<dbReference type="InterPro" id="IPR013155">
    <property type="entry name" value="M/V/L/I-tRNA-synth_anticd-bd"/>
</dbReference>
<dbReference type="Gene3D" id="3.90.740.10">
    <property type="entry name" value="Valyl/Leucyl/Isoleucyl-tRNA synthetase, editing domain"/>
    <property type="match status" value="1"/>
</dbReference>
<keyword evidence="5" id="KW-0648">Protein biosynthesis</keyword>